<organism evidence="11 12">
    <name type="scientific">Blastococcus aggregatus</name>
    <dbReference type="NCBI Taxonomy" id="38502"/>
    <lineage>
        <taxon>Bacteria</taxon>
        <taxon>Bacillati</taxon>
        <taxon>Actinomycetota</taxon>
        <taxon>Actinomycetes</taxon>
        <taxon>Geodermatophilales</taxon>
        <taxon>Geodermatophilaceae</taxon>
        <taxon>Blastococcus</taxon>
    </lineage>
</organism>
<feature type="domain" description="CN hydrolase" evidence="10">
    <location>
        <begin position="242"/>
        <end position="495"/>
    </location>
</feature>
<evidence type="ECO:0000259" key="10">
    <source>
        <dbReference type="PROSITE" id="PS50263"/>
    </source>
</evidence>
<dbReference type="EC" id="2.3.1.269" evidence="8"/>
<dbReference type="HAMAP" id="MF_01148">
    <property type="entry name" value="Lnt"/>
    <property type="match status" value="1"/>
</dbReference>
<feature type="compositionally biased region" description="Low complexity" evidence="9">
    <location>
        <begin position="1"/>
        <end position="10"/>
    </location>
</feature>
<dbReference type="InterPro" id="IPR045378">
    <property type="entry name" value="LNT_N"/>
</dbReference>
<evidence type="ECO:0000256" key="5">
    <source>
        <dbReference type="ARBA" id="ARBA00022989"/>
    </source>
</evidence>
<evidence type="ECO:0000313" key="12">
    <source>
        <dbReference type="Proteomes" id="UP000219435"/>
    </source>
</evidence>
<dbReference type="Pfam" id="PF00795">
    <property type="entry name" value="CN_hydrolase"/>
    <property type="match status" value="1"/>
</dbReference>
<comment type="catalytic activity">
    <reaction evidence="8">
        <text>N-terminal S-1,2-diacyl-sn-glyceryl-L-cysteinyl-[lipoprotein] + a glycerophospholipid = N-acyl-S-1,2-diacyl-sn-glyceryl-L-cysteinyl-[lipoprotein] + a 2-acyl-sn-glycero-3-phospholipid + H(+)</text>
        <dbReference type="Rhea" id="RHEA:48228"/>
        <dbReference type="Rhea" id="RHEA-COMP:14681"/>
        <dbReference type="Rhea" id="RHEA-COMP:14684"/>
        <dbReference type="ChEBI" id="CHEBI:15378"/>
        <dbReference type="ChEBI" id="CHEBI:136912"/>
        <dbReference type="ChEBI" id="CHEBI:140656"/>
        <dbReference type="ChEBI" id="CHEBI:140657"/>
        <dbReference type="ChEBI" id="CHEBI:140660"/>
        <dbReference type="EC" id="2.3.1.269"/>
    </reaction>
</comment>
<evidence type="ECO:0000256" key="7">
    <source>
        <dbReference type="ARBA" id="ARBA00023315"/>
    </source>
</evidence>
<feature type="transmembrane region" description="Helical" evidence="8">
    <location>
        <begin position="100"/>
        <end position="120"/>
    </location>
</feature>
<feature type="transmembrane region" description="Helical" evidence="8">
    <location>
        <begin position="73"/>
        <end position="94"/>
    </location>
</feature>
<comment type="function">
    <text evidence="8">Catalyzes the phospholipid dependent N-acylation of the N-terminal cysteine of apolipoprotein, the last step in lipoprotein maturation.</text>
</comment>
<evidence type="ECO:0000256" key="3">
    <source>
        <dbReference type="ARBA" id="ARBA00022679"/>
    </source>
</evidence>
<dbReference type="UniPathway" id="UPA00666"/>
<dbReference type="EMBL" id="OBQI01000003">
    <property type="protein sequence ID" value="SOC49392.1"/>
    <property type="molecule type" value="Genomic_DNA"/>
</dbReference>
<dbReference type="PANTHER" id="PTHR38686">
    <property type="entry name" value="APOLIPOPROTEIN N-ACYLTRANSFERASE"/>
    <property type="match status" value="1"/>
</dbReference>
<evidence type="ECO:0000256" key="6">
    <source>
        <dbReference type="ARBA" id="ARBA00023136"/>
    </source>
</evidence>
<comment type="caution">
    <text evidence="8">Lacks conserved residue(s) required for the propagation of feature annotation.</text>
</comment>
<feature type="transmembrane region" description="Helical" evidence="8">
    <location>
        <begin position="167"/>
        <end position="192"/>
    </location>
</feature>
<dbReference type="InterPro" id="IPR003010">
    <property type="entry name" value="C-N_Hydrolase"/>
</dbReference>
<gene>
    <name evidence="8" type="primary">lnt</name>
    <name evidence="11" type="ORF">SAMN05660748_2114</name>
</gene>
<feature type="region of interest" description="Disordered" evidence="9">
    <location>
        <begin position="1"/>
        <end position="21"/>
    </location>
</feature>
<keyword evidence="3 8" id="KW-0808">Transferase</keyword>
<sequence length="535" mass="56160">MAAAPGTLLRRTPEPRRTPATRTRRLPWRTLLAVLGGLAMGLAYPGAGLVPLAVLGPACLALAVHGRSARGGLWLGLVLGLAFFAPLLSWTGIYVGAFPWLALAVFEALHLALLGAATALTSRLRWWPLWAAALWVADEALRGRLILGGFPWGRLGFSQTEGPLLSLAAYGGVPLVSFAVALIGTLLAATVLALHRVRRAPGPDRRGAVLRPLGALVAIPLVGAAAWLPLPGASLTDGGPTSTVAVIQGNVPRAGLDFNAQRRAVLDNHVQRTLELADAVRAGEQPQPDLVLWPENSSDIDPYLNDDARTQIDRAARAIDAPILVGAIVQGPGRFISNTAIVWDPEAGPGDTYVKRHPVPLGEYVPARGFFRLFSSDVDRVTDQYAGDEPGLLDIGGATVGDLICFEVVYDGLVADVADAGMLVVQTNNATFGRTAESAQQLAMSRLRAVEHGRSVAVAATSGISAIVAPDGTVVRSSELFTPDVFVEEIAQRDSRSVASRLGAAPEWALTALGLLALGAALRVRAKSRPPAGAR</sequence>
<reference evidence="12" key="1">
    <citation type="submission" date="2017-08" db="EMBL/GenBank/DDBJ databases">
        <authorList>
            <person name="Varghese N."/>
            <person name="Submissions S."/>
        </authorList>
    </citation>
    <scope>NUCLEOTIDE SEQUENCE [LARGE SCALE GENOMIC DNA]</scope>
    <source>
        <strain evidence="12">DSM 4725</strain>
    </source>
</reference>
<keyword evidence="11" id="KW-0449">Lipoprotein</keyword>
<keyword evidence="4 8" id="KW-0812">Transmembrane</keyword>
<proteinExistence type="inferred from homology"/>
<accession>A0A285V5I6</accession>
<protein>
    <recommendedName>
        <fullName evidence="8">Apolipoprotein N-acyltransferase</fullName>
        <shortName evidence="8">ALP N-acyltransferase</shortName>
        <ecNumber evidence="8">2.3.1.269</ecNumber>
    </recommendedName>
</protein>
<dbReference type="PROSITE" id="PS50263">
    <property type="entry name" value="CN_HYDROLASE"/>
    <property type="match status" value="1"/>
</dbReference>
<evidence type="ECO:0000256" key="8">
    <source>
        <dbReference type="HAMAP-Rule" id="MF_01148"/>
    </source>
</evidence>
<dbReference type="Proteomes" id="UP000219435">
    <property type="component" value="Unassembled WGS sequence"/>
</dbReference>
<keyword evidence="7 8" id="KW-0012">Acyltransferase</keyword>
<evidence type="ECO:0000313" key="11">
    <source>
        <dbReference type="EMBL" id="SOC49392.1"/>
    </source>
</evidence>
<dbReference type="InterPro" id="IPR036526">
    <property type="entry name" value="C-N_Hydrolase_sf"/>
</dbReference>
<dbReference type="NCBIfam" id="TIGR00546">
    <property type="entry name" value="lnt"/>
    <property type="match status" value="1"/>
</dbReference>
<dbReference type="PANTHER" id="PTHR38686:SF1">
    <property type="entry name" value="APOLIPOPROTEIN N-ACYLTRANSFERASE"/>
    <property type="match status" value="1"/>
</dbReference>
<dbReference type="GO" id="GO:0042158">
    <property type="term" value="P:lipoprotein biosynthetic process"/>
    <property type="evidence" value="ECO:0007669"/>
    <property type="project" value="UniProtKB-UniRule"/>
</dbReference>
<evidence type="ECO:0000256" key="4">
    <source>
        <dbReference type="ARBA" id="ARBA00022692"/>
    </source>
</evidence>
<comment type="pathway">
    <text evidence="8">Protein modification; lipoprotein biosynthesis (N-acyl transfer).</text>
</comment>
<dbReference type="CDD" id="cd07571">
    <property type="entry name" value="ALP_N-acyl_transferase"/>
    <property type="match status" value="1"/>
</dbReference>
<evidence type="ECO:0000256" key="1">
    <source>
        <dbReference type="ARBA" id="ARBA00004651"/>
    </source>
</evidence>
<feature type="transmembrane region" description="Helical" evidence="8">
    <location>
        <begin position="213"/>
        <end position="230"/>
    </location>
</feature>
<keyword evidence="12" id="KW-1185">Reference proteome</keyword>
<dbReference type="GO" id="GO:0005886">
    <property type="term" value="C:plasma membrane"/>
    <property type="evidence" value="ECO:0007669"/>
    <property type="project" value="UniProtKB-SubCell"/>
</dbReference>
<dbReference type="Gene3D" id="3.60.110.10">
    <property type="entry name" value="Carbon-nitrogen hydrolase"/>
    <property type="match status" value="1"/>
</dbReference>
<name>A0A285V5I6_9ACTN</name>
<keyword evidence="2 8" id="KW-1003">Cell membrane</keyword>
<evidence type="ECO:0000256" key="2">
    <source>
        <dbReference type="ARBA" id="ARBA00022475"/>
    </source>
</evidence>
<keyword evidence="6 8" id="KW-0472">Membrane</keyword>
<dbReference type="GO" id="GO:0016410">
    <property type="term" value="F:N-acyltransferase activity"/>
    <property type="evidence" value="ECO:0007669"/>
    <property type="project" value="UniProtKB-UniRule"/>
</dbReference>
<dbReference type="Pfam" id="PF20154">
    <property type="entry name" value="LNT_N"/>
    <property type="match status" value="1"/>
</dbReference>
<dbReference type="InterPro" id="IPR004563">
    <property type="entry name" value="Apolipo_AcylTrfase"/>
</dbReference>
<comment type="subcellular location">
    <subcellularLocation>
        <location evidence="1 8">Cell membrane</location>
        <topology evidence="1 8">Multi-pass membrane protein</topology>
    </subcellularLocation>
</comment>
<comment type="similarity">
    <text evidence="8">Belongs to the CN hydrolase family. Apolipoprotein N-acyltransferase subfamily.</text>
</comment>
<keyword evidence="5 8" id="KW-1133">Transmembrane helix</keyword>
<dbReference type="AlphaFoldDB" id="A0A285V5I6"/>
<dbReference type="RefSeq" id="WP_245852721.1">
    <property type="nucleotide sequence ID" value="NZ_OBQI01000003.1"/>
</dbReference>
<dbReference type="SUPFAM" id="SSF56317">
    <property type="entry name" value="Carbon-nitrogen hydrolase"/>
    <property type="match status" value="1"/>
</dbReference>
<evidence type="ECO:0000256" key="9">
    <source>
        <dbReference type="SAM" id="MobiDB-lite"/>
    </source>
</evidence>
<feature type="transmembrane region" description="Helical" evidence="8">
    <location>
        <begin position="26"/>
        <end position="43"/>
    </location>
</feature>